<proteinExistence type="predicted"/>
<evidence type="ECO:0000313" key="2">
    <source>
        <dbReference type="Proteomes" id="UP000827872"/>
    </source>
</evidence>
<evidence type="ECO:0000313" key="1">
    <source>
        <dbReference type="EMBL" id="KAH7999762.1"/>
    </source>
</evidence>
<protein>
    <submittedName>
        <fullName evidence="1">Uncharacterized protein</fullName>
    </submittedName>
</protein>
<accession>A0ACB8F3Z5</accession>
<comment type="caution">
    <text evidence="1">The sequence shown here is derived from an EMBL/GenBank/DDBJ whole genome shotgun (WGS) entry which is preliminary data.</text>
</comment>
<organism evidence="1 2">
    <name type="scientific">Sphaerodactylus townsendi</name>
    <dbReference type="NCBI Taxonomy" id="933632"/>
    <lineage>
        <taxon>Eukaryota</taxon>
        <taxon>Metazoa</taxon>
        <taxon>Chordata</taxon>
        <taxon>Craniata</taxon>
        <taxon>Vertebrata</taxon>
        <taxon>Euteleostomi</taxon>
        <taxon>Lepidosauria</taxon>
        <taxon>Squamata</taxon>
        <taxon>Bifurcata</taxon>
        <taxon>Gekkota</taxon>
        <taxon>Sphaerodactylidae</taxon>
        <taxon>Sphaerodactylus</taxon>
    </lineage>
</organism>
<name>A0ACB8F3Z5_9SAUR</name>
<gene>
    <name evidence="1" type="ORF">K3G42_018409</name>
</gene>
<reference evidence="1" key="1">
    <citation type="submission" date="2021-08" db="EMBL/GenBank/DDBJ databases">
        <title>The first chromosome-level gecko genome reveals the dynamic sex chromosomes of Neotropical dwarf geckos (Sphaerodactylidae: Sphaerodactylus).</title>
        <authorList>
            <person name="Pinto B.J."/>
            <person name="Keating S.E."/>
            <person name="Gamble T."/>
        </authorList>
    </citation>
    <scope>NUCLEOTIDE SEQUENCE</scope>
    <source>
        <strain evidence="1">TG3544</strain>
    </source>
</reference>
<keyword evidence="2" id="KW-1185">Reference proteome</keyword>
<sequence length="170" mass="18242">MMITQLASRPHSHKRTPPSGTRRLSYWGTHNPFGLPCCLLGRRFHLEVNLHPAHHSLAYAARGVGHRYRHRPTISPPTPLGQAQMRPAGVGAFVGVGSASVAASPCPACRGGPGASIDRRGLTRAAHLPTLLPVGWVRPAASFGRRSFPIARQSKAGQLPAAALRRRPLL</sequence>
<dbReference type="EMBL" id="CM037618">
    <property type="protein sequence ID" value="KAH7999762.1"/>
    <property type="molecule type" value="Genomic_DNA"/>
</dbReference>
<dbReference type="Proteomes" id="UP000827872">
    <property type="component" value="Linkage Group LG05"/>
</dbReference>